<dbReference type="PROSITE" id="PS00237">
    <property type="entry name" value="G_PROTEIN_RECEP_F1_1"/>
    <property type="match status" value="1"/>
</dbReference>
<feature type="compositionally biased region" description="Polar residues" evidence="16">
    <location>
        <begin position="381"/>
        <end position="395"/>
    </location>
</feature>
<dbReference type="PANTHER" id="PTHR24241:SF4">
    <property type="entry name" value="NEUROPEPTIDE FF RECEPTOR 1"/>
    <property type="match status" value="1"/>
</dbReference>
<reference evidence="20" key="1">
    <citation type="submission" date="2025-08" db="UniProtKB">
        <authorList>
            <consortium name="RefSeq"/>
        </authorList>
    </citation>
    <scope>IDENTIFICATION</scope>
</reference>
<name>A0A6P3EJD2_OCTDE</name>
<dbReference type="InParanoid" id="A0A6P3EJD2"/>
<feature type="domain" description="G-protein coupled receptors family 1 profile" evidence="18">
    <location>
        <begin position="60"/>
        <end position="331"/>
    </location>
</feature>
<dbReference type="SUPFAM" id="SSF81321">
    <property type="entry name" value="Family A G protein-coupled receptor-like"/>
    <property type="match status" value="1"/>
</dbReference>
<comment type="function">
    <text evidence="11">Receptor for NPAF (A-18-F-amide) and NPFF (F-8-F-amide) neuropeptides, also known as morphine-modulating peptides. Can also be activated by a variety of naturally occurring or synthetic FMRF-amide like ligands. This receptor mediates its action by association with G proteins that activate a phosphatidylinositol-calcium second messenger system.</text>
</comment>
<keyword evidence="7" id="KW-1015">Disulfide bond</keyword>
<feature type="transmembrane region" description="Helical" evidence="17">
    <location>
        <begin position="81"/>
        <end position="101"/>
    </location>
</feature>
<keyword evidence="6 17" id="KW-0472">Membrane</keyword>
<evidence type="ECO:0000256" key="10">
    <source>
        <dbReference type="ARBA" id="ARBA00023224"/>
    </source>
</evidence>
<comment type="similarity">
    <text evidence="15">Belongs to the G-protein coupled receptor 1 family.</text>
</comment>
<dbReference type="FunCoup" id="A0A6P3EJD2">
    <property type="interactions" value="407"/>
</dbReference>
<feature type="transmembrane region" description="Helical" evidence="17">
    <location>
        <begin position="42"/>
        <end position="69"/>
    </location>
</feature>
<dbReference type="FunFam" id="1.20.1070.10:FF:000153">
    <property type="entry name" value="Neuropeptide FF receptor 1"/>
    <property type="match status" value="1"/>
</dbReference>
<dbReference type="CDD" id="cd15981">
    <property type="entry name" value="7tmA_NPFFR1"/>
    <property type="match status" value="1"/>
</dbReference>
<evidence type="ECO:0000256" key="8">
    <source>
        <dbReference type="ARBA" id="ARBA00023170"/>
    </source>
</evidence>
<dbReference type="PRINTS" id="PR01571">
    <property type="entry name" value="NPFFRECEPTR1"/>
</dbReference>
<evidence type="ECO:0000256" key="6">
    <source>
        <dbReference type="ARBA" id="ARBA00023136"/>
    </source>
</evidence>
<keyword evidence="9" id="KW-0325">Glycoprotein</keyword>
<dbReference type="GO" id="GO:0032870">
    <property type="term" value="P:cellular response to hormone stimulus"/>
    <property type="evidence" value="ECO:0007669"/>
    <property type="project" value="TreeGrafter"/>
</dbReference>
<dbReference type="Gene3D" id="1.20.1070.10">
    <property type="entry name" value="Rhodopsin 7-helix transmembrane proteins"/>
    <property type="match status" value="1"/>
</dbReference>
<dbReference type="InterPro" id="IPR017452">
    <property type="entry name" value="GPCR_Rhodpsn_7TM"/>
</dbReference>
<evidence type="ECO:0000259" key="18">
    <source>
        <dbReference type="PROSITE" id="PS50262"/>
    </source>
</evidence>
<evidence type="ECO:0000256" key="3">
    <source>
        <dbReference type="ARBA" id="ARBA00022692"/>
    </source>
</evidence>
<evidence type="ECO:0000256" key="16">
    <source>
        <dbReference type="SAM" id="MobiDB-lite"/>
    </source>
</evidence>
<evidence type="ECO:0000256" key="1">
    <source>
        <dbReference type="ARBA" id="ARBA00004651"/>
    </source>
</evidence>
<dbReference type="PRINTS" id="PR01570">
    <property type="entry name" value="NPFFRECEPTOR"/>
</dbReference>
<proteinExistence type="inferred from homology"/>
<evidence type="ECO:0000313" key="20">
    <source>
        <dbReference type="RefSeq" id="XP_004624029.1"/>
    </source>
</evidence>
<organism evidence="19 20">
    <name type="scientific">Octodon degus</name>
    <name type="common">Degu</name>
    <name type="synonym">Sciurus degus</name>
    <dbReference type="NCBI Taxonomy" id="10160"/>
    <lineage>
        <taxon>Eukaryota</taxon>
        <taxon>Metazoa</taxon>
        <taxon>Chordata</taxon>
        <taxon>Craniata</taxon>
        <taxon>Vertebrata</taxon>
        <taxon>Euteleostomi</taxon>
        <taxon>Mammalia</taxon>
        <taxon>Eutheria</taxon>
        <taxon>Euarchontoglires</taxon>
        <taxon>Glires</taxon>
        <taxon>Rodentia</taxon>
        <taxon>Hystricomorpha</taxon>
        <taxon>Octodontidae</taxon>
        <taxon>Octodon</taxon>
    </lineage>
</organism>
<evidence type="ECO:0000256" key="13">
    <source>
        <dbReference type="ARBA" id="ARBA00075893"/>
    </source>
</evidence>
<keyword evidence="2" id="KW-1003">Cell membrane</keyword>
<keyword evidence="5 15" id="KW-0297">G-protein coupled receptor</keyword>
<dbReference type="InterPro" id="IPR000276">
    <property type="entry name" value="GPCR_Rhodpsn"/>
</dbReference>
<evidence type="ECO:0000256" key="15">
    <source>
        <dbReference type="RuleBase" id="RU000688"/>
    </source>
</evidence>
<dbReference type="InterPro" id="IPR005395">
    <property type="entry name" value="NPFF_rcpt"/>
</dbReference>
<protein>
    <recommendedName>
        <fullName evidence="12">Neuropeptide FF receptor 1</fullName>
    </recommendedName>
    <alternativeName>
        <fullName evidence="14">G-protein coupled receptor 147</fullName>
    </alternativeName>
    <alternativeName>
        <fullName evidence="13">RFamide-related peptide receptor OT7T022</fullName>
    </alternativeName>
</protein>
<feature type="transmembrane region" description="Helical" evidence="17">
    <location>
        <begin position="215"/>
        <end position="237"/>
    </location>
</feature>
<dbReference type="Pfam" id="PF00001">
    <property type="entry name" value="7tm_1"/>
    <property type="match status" value="1"/>
</dbReference>
<accession>A0A6P3EJD2</accession>
<dbReference type="SMART" id="SM01381">
    <property type="entry name" value="7TM_GPCR_Srsx"/>
    <property type="match status" value="1"/>
</dbReference>
<feature type="transmembrane region" description="Helical" evidence="17">
    <location>
        <begin position="159"/>
        <end position="182"/>
    </location>
</feature>
<evidence type="ECO:0000256" key="2">
    <source>
        <dbReference type="ARBA" id="ARBA00022475"/>
    </source>
</evidence>
<feature type="transmembrane region" description="Helical" evidence="17">
    <location>
        <begin position="270"/>
        <end position="295"/>
    </location>
</feature>
<evidence type="ECO:0000256" key="11">
    <source>
        <dbReference type="ARBA" id="ARBA00025478"/>
    </source>
</evidence>
<dbReference type="PROSITE" id="PS50262">
    <property type="entry name" value="G_PROTEIN_RECEP_F1_2"/>
    <property type="match status" value="1"/>
</dbReference>
<dbReference type="GO" id="GO:0005886">
    <property type="term" value="C:plasma membrane"/>
    <property type="evidence" value="ECO:0007669"/>
    <property type="project" value="UniProtKB-SubCell"/>
</dbReference>
<feature type="region of interest" description="Disordered" evidence="16">
    <location>
        <begin position="381"/>
        <end position="433"/>
    </location>
</feature>
<feature type="transmembrane region" description="Helical" evidence="17">
    <location>
        <begin position="121"/>
        <end position="139"/>
    </location>
</feature>
<keyword evidence="19" id="KW-1185">Reference proteome</keyword>
<dbReference type="GO" id="GO:0008188">
    <property type="term" value="F:neuropeptide receptor activity"/>
    <property type="evidence" value="ECO:0007669"/>
    <property type="project" value="InterPro"/>
</dbReference>
<comment type="subcellular location">
    <subcellularLocation>
        <location evidence="1">Cell membrane</location>
        <topology evidence="1">Multi-pass membrane protein</topology>
    </subcellularLocation>
</comment>
<dbReference type="PRINTS" id="PR00237">
    <property type="entry name" value="GPCRRHODOPSN"/>
</dbReference>
<keyword evidence="3 15" id="KW-0812">Transmembrane</keyword>
<gene>
    <name evidence="20" type="primary">Npffr1</name>
</gene>
<keyword evidence="10 15" id="KW-0807">Transducer</keyword>
<evidence type="ECO:0000256" key="5">
    <source>
        <dbReference type="ARBA" id="ARBA00023040"/>
    </source>
</evidence>
<evidence type="ECO:0000256" key="14">
    <source>
        <dbReference type="ARBA" id="ARBA00082066"/>
    </source>
</evidence>
<dbReference type="GeneID" id="101586164"/>
<keyword evidence="8 15" id="KW-0675">Receptor</keyword>
<evidence type="ECO:0000256" key="7">
    <source>
        <dbReference type="ARBA" id="ARBA00023157"/>
    </source>
</evidence>
<evidence type="ECO:0000313" key="19">
    <source>
        <dbReference type="Proteomes" id="UP000515203"/>
    </source>
</evidence>
<dbReference type="AlphaFoldDB" id="A0A6P3EJD2"/>
<dbReference type="Proteomes" id="UP000515203">
    <property type="component" value="Unplaced"/>
</dbReference>
<dbReference type="RefSeq" id="XP_004624029.1">
    <property type="nucleotide sequence ID" value="XM_004623972.1"/>
</dbReference>
<evidence type="ECO:0000256" key="12">
    <source>
        <dbReference type="ARBA" id="ARBA00074417"/>
    </source>
</evidence>
<keyword evidence="4 17" id="KW-1133">Transmembrane helix</keyword>
<sequence>MEGEPPQSPNGSWPPSQNESNMEAALAVNLTFSSYYQHSSPVAAMFIVAYLLIFLLCMVGNALVCFIVLKNRHMRTVTNMFILNLAVSDLLVGIFCMPTTLVDNLITGWPFDNATCKMSGLVQGMSVSASVFTLVAIAVERFRCIVHPFREKLTLRKALVTIAVIWALALLIMCPSAVTLTVTREEHHFMVDASNRSYPLYSCWEAWPEKGMRKVYTAALFAHIYLAPLALIVVMYARIARKLCKAAGPASDGEEAATEGRRASRRKARVVHMLVMVALFFTLSWLPLWALLLLVDYAQLSEPQLHLLSVYAFPLAHWLAFFHSSANPIIYGYFNENFRRGFQAAFRAQLCVLPCGGHHGAAYSERPAGLLRRRVLVEVQPSDSGLPSESGTSSGAPRPGRFPLRNGRVAHQGLPGERPGCSPLPPTMPAWSV</sequence>
<feature type="compositionally biased region" description="Pro residues" evidence="16">
    <location>
        <begin position="422"/>
        <end position="433"/>
    </location>
</feature>
<dbReference type="OrthoDB" id="5975505at2759"/>
<dbReference type="CTD" id="64106"/>
<dbReference type="PANTHER" id="PTHR24241">
    <property type="entry name" value="NEUROPEPTIDE RECEPTOR-RELATED G-PROTEIN COUPLED RECEPTOR"/>
    <property type="match status" value="1"/>
</dbReference>
<evidence type="ECO:0000256" key="17">
    <source>
        <dbReference type="SAM" id="Phobius"/>
    </source>
</evidence>
<dbReference type="InterPro" id="IPR005396">
    <property type="entry name" value="NPFF_rcpt_1"/>
</dbReference>
<evidence type="ECO:0000256" key="4">
    <source>
        <dbReference type="ARBA" id="ARBA00022989"/>
    </source>
</evidence>
<feature type="transmembrane region" description="Helical" evidence="17">
    <location>
        <begin position="315"/>
        <end position="334"/>
    </location>
</feature>
<evidence type="ECO:0000256" key="9">
    <source>
        <dbReference type="ARBA" id="ARBA00023180"/>
    </source>
</evidence>
<dbReference type="GO" id="GO:0042277">
    <property type="term" value="F:peptide binding"/>
    <property type="evidence" value="ECO:0007669"/>
    <property type="project" value="TreeGrafter"/>
</dbReference>